<dbReference type="SUPFAM" id="SSF51735">
    <property type="entry name" value="NAD(P)-binding Rossmann-fold domains"/>
    <property type="match status" value="1"/>
</dbReference>
<dbReference type="KEGG" id="nas:GCU68_19215"/>
<dbReference type="GeneID" id="42303189"/>
<dbReference type="PANTHER" id="PTHR42879">
    <property type="entry name" value="3-OXOACYL-(ACYL-CARRIER-PROTEIN) REDUCTASE"/>
    <property type="match status" value="1"/>
</dbReference>
<gene>
    <name evidence="2" type="ORF">GCU68_19215</name>
</gene>
<evidence type="ECO:0000313" key="3">
    <source>
        <dbReference type="Proteomes" id="UP000326170"/>
    </source>
</evidence>
<dbReference type="PRINTS" id="PR00081">
    <property type="entry name" value="GDHRDH"/>
</dbReference>
<dbReference type="InterPro" id="IPR050259">
    <property type="entry name" value="SDR"/>
</dbReference>
<protein>
    <submittedName>
        <fullName evidence="2">SDR family oxidoreductase</fullName>
    </submittedName>
</protein>
<dbReference type="NCBIfam" id="NF009466">
    <property type="entry name" value="PRK12826.1-2"/>
    <property type="match status" value="1"/>
</dbReference>
<evidence type="ECO:0000256" key="1">
    <source>
        <dbReference type="ARBA" id="ARBA00006484"/>
    </source>
</evidence>
<evidence type="ECO:0000313" key="2">
    <source>
        <dbReference type="EMBL" id="QFU84660.1"/>
    </source>
</evidence>
<dbReference type="InterPro" id="IPR020904">
    <property type="entry name" value="Sc_DH/Rdtase_CS"/>
</dbReference>
<geneLocation type="plasmid" evidence="2 3">
    <name>unnamed2</name>
</geneLocation>
<dbReference type="Proteomes" id="UP000326170">
    <property type="component" value="Plasmid unnamed2"/>
</dbReference>
<comment type="similarity">
    <text evidence="1">Belongs to the short-chain dehydrogenases/reductases (SDR) family.</text>
</comment>
<keyword evidence="3" id="KW-1185">Reference proteome</keyword>
<dbReference type="EMBL" id="CP045490">
    <property type="protein sequence ID" value="QFU84660.1"/>
    <property type="molecule type" value="Genomic_DNA"/>
</dbReference>
<dbReference type="FunFam" id="3.40.50.720:FF:000084">
    <property type="entry name" value="Short-chain dehydrogenase reductase"/>
    <property type="match status" value="1"/>
</dbReference>
<dbReference type="PANTHER" id="PTHR42879:SF2">
    <property type="entry name" value="3-OXOACYL-[ACYL-CARRIER-PROTEIN] REDUCTASE FABG"/>
    <property type="match status" value="1"/>
</dbReference>
<dbReference type="OrthoDB" id="7442at2157"/>
<dbReference type="CDD" id="cd05233">
    <property type="entry name" value="SDR_c"/>
    <property type="match status" value="1"/>
</dbReference>
<dbReference type="InterPro" id="IPR036291">
    <property type="entry name" value="NAD(P)-bd_dom_sf"/>
</dbReference>
<dbReference type="Gene3D" id="3.40.50.720">
    <property type="entry name" value="NAD(P)-binding Rossmann-like Domain"/>
    <property type="match status" value="1"/>
</dbReference>
<sequence>MNVHAETAFVTGGSVGIGRLISLELANHGVTVVVADLDADARKGTVDEIEANGGTAVETHLDLTEPASIDAAIESAEDAVGTIDILVNNAGIAGPTAPLEETSLEEWDTTLSINLRGAFLCTRAVIGEMKAQGYGRVINISSSSGKRAVPMRSPYASSKAGLLGLTRTTAAEAGPHGVTANAICPGPVDGPRIQNVIDERAENSEQSRAEIVEEKEGEALTRSFVDPEDIAATVAYLCSDATENITGQALNVSGGKIIH</sequence>
<dbReference type="RefSeq" id="WP_152944219.1">
    <property type="nucleotide sequence ID" value="NZ_CP045490.1"/>
</dbReference>
<keyword evidence="2" id="KW-0614">Plasmid</keyword>
<organism evidence="2 3">
    <name type="scientific">Natronorubrum aibiense</name>
    <dbReference type="NCBI Taxonomy" id="348826"/>
    <lineage>
        <taxon>Archaea</taxon>
        <taxon>Methanobacteriati</taxon>
        <taxon>Methanobacteriota</taxon>
        <taxon>Stenosarchaea group</taxon>
        <taxon>Halobacteria</taxon>
        <taxon>Halobacteriales</taxon>
        <taxon>Natrialbaceae</taxon>
        <taxon>Natronorubrum</taxon>
    </lineage>
</organism>
<dbReference type="GO" id="GO:0032787">
    <property type="term" value="P:monocarboxylic acid metabolic process"/>
    <property type="evidence" value="ECO:0007669"/>
    <property type="project" value="UniProtKB-ARBA"/>
</dbReference>
<reference evidence="2 3" key="1">
    <citation type="journal article" date="2007" name="Int. J. Syst. Evol. Microbiol.">
        <title>Natronorubrum sulfidifaciens sp. nov., an extremely haloalkaliphilic archaeon isolated from Aiding salt lake in Xin-Jiang, China.</title>
        <authorList>
            <person name="Cui H.L."/>
            <person name="Tohty D."/>
            <person name="Liu H.C."/>
            <person name="Liu S.J."/>
            <person name="Oren A."/>
            <person name="Zhou P.J."/>
        </authorList>
    </citation>
    <scope>NUCLEOTIDE SEQUENCE [LARGE SCALE GENOMIC DNA]</scope>
    <source>
        <strain evidence="2 3">7-3</strain>
        <plasmid evidence="2">unnamed2</plasmid>
    </source>
</reference>
<dbReference type="Pfam" id="PF13561">
    <property type="entry name" value="adh_short_C2"/>
    <property type="match status" value="1"/>
</dbReference>
<dbReference type="InterPro" id="IPR002347">
    <property type="entry name" value="SDR_fam"/>
</dbReference>
<name>A0A5P9P9V0_9EURY</name>
<dbReference type="PRINTS" id="PR00080">
    <property type="entry name" value="SDRFAMILY"/>
</dbReference>
<accession>A0A5P9P9V0</accession>
<proteinExistence type="inferred from homology"/>
<dbReference type="PROSITE" id="PS00061">
    <property type="entry name" value="ADH_SHORT"/>
    <property type="match status" value="1"/>
</dbReference>
<dbReference type="AlphaFoldDB" id="A0A5P9P9V0"/>